<feature type="compositionally biased region" description="Pro residues" evidence="1">
    <location>
        <begin position="9"/>
        <end position="18"/>
    </location>
</feature>
<dbReference type="KEGG" id="cga:Celgi_1230"/>
<name>F8A1U2_CELGA</name>
<evidence type="ECO:0008006" key="5">
    <source>
        <dbReference type="Google" id="ProtNLM"/>
    </source>
</evidence>
<feature type="transmembrane region" description="Helical" evidence="2">
    <location>
        <begin position="51"/>
        <end position="78"/>
    </location>
</feature>
<feature type="transmembrane region" description="Helical" evidence="2">
    <location>
        <begin position="98"/>
        <end position="121"/>
    </location>
</feature>
<evidence type="ECO:0000313" key="3">
    <source>
        <dbReference type="EMBL" id="AEI11749.1"/>
    </source>
</evidence>
<keyword evidence="2" id="KW-1133">Transmembrane helix</keyword>
<dbReference type="PANTHER" id="PTHR40076:SF1">
    <property type="entry name" value="MEMBRANE PROTEIN"/>
    <property type="match status" value="1"/>
</dbReference>
<gene>
    <name evidence="3" type="ordered locus">Celgi_1230</name>
</gene>
<feature type="region of interest" description="Disordered" evidence="1">
    <location>
        <begin position="1"/>
        <end position="21"/>
    </location>
</feature>
<dbReference type="HOGENOM" id="CLU_065990_1_0_11"/>
<dbReference type="eggNOG" id="COG5473">
    <property type="taxonomic scope" value="Bacteria"/>
</dbReference>
<evidence type="ECO:0000256" key="2">
    <source>
        <dbReference type="SAM" id="Phobius"/>
    </source>
</evidence>
<dbReference type="PANTHER" id="PTHR40076">
    <property type="entry name" value="MEMBRANE PROTEIN-RELATED"/>
    <property type="match status" value="1"/>
</dbReference>
<reference evidence="4" key="1">
    <citation type="submission" date="2011-04" db="EMBL/GenBank/DDBJ databases">
        <title>Complete sequence of Cellvibrio gilvus ATCC 13127.</title>
        <authorList>
            <person name="Lucas S."/>
            <person name="Han J."/>
            <person name="Lapidus A."/>
            <person name="Cheng J.-F."/>
            <person name="Goodwin L."/>
            <person name="Pitluck S."/>
            <person name="Peters L."/>
            <person name="Munk A."/>
            <person name="Detter J.C."/>
            <person name="Han C."/>
            <person name="Tapia R."/>
            <person name="Land M."/>
            <person name="Hauser L."/>
            <person name="Kyrpides N."/>
            <person name="Ivanova N."/>
            <person name="Ovchinnikova G."/>
            <person name="Pagani I."/>
            <person name="Mead D."/>
            <person name="Brumm P."/>
            <person name="Woyke T."/>
        </authorList>
    </citation>
    <scope>NUCLEOTIDE SEQUENCE [LARGE SCALE GENOMIC DNA]</scope>
    <source>
        <strain evidence="4">ATCC 13127 / NRRL B-14078</strain>
    </source>
</reference>
<dbReference type="EMBL" id="CP002665">
    <property type="protein sequence ID" value="AEI11749.1"/>
    <property type="molecule type" value="Genomic_DNA"/>
</dbReference>
<dbReference type="RefSeq" id="WP_013883268.1">
    <property type="nucleotide sequence ID" value="NC_015671.1"/>
</dbReference>
<feature type="transmembrane region" description="Helical" evidence="2">
    <location>
        <begin position="152"/>
        <end position="181"/>
    </location>
</feature>
<feature type="transmembrane region" description="Helical" evidence="2">
    <location>
        <begin position="217"/>
        <end position="245"/>
    </location>
</feature>
<evidence type="ECO:0000313" key="4">
    <source>
        <dbReference type="Proteomes" id="UP000000485"/>
    </source>
</evidence>
<accession>F8A1U2</accession>
<dbReference type="AlphaFoldDB" id="F8A1U2"/>
<organism evidence="3 4">
    <name type="scientific">Cellulomonas gilvus (strain ATCC 13127 / NRRL B-14078)</name>
    <name type="common">Cellvibrio gilvus</name>
    <dbReference type="NCBI Taxonomy" id="593907"/>
    <lineage>
        <taxon>Bacteria</taxon>
        <taxon>Bacillati</taxon>
        <taxon>Actinomycetota</taxon>
        <taxon>Actinomycetes</taxon>
        <taxon>Micrococcales</taxon>
        <taxon>Cellulomonadaceae</taxon>
        <taxon>Cellulomonas</taxon>
    </lineage>
</organism>
<protein>
    <recommendedName>
        <fullName evidence="5">Integral membrane protein</fullName>
    </recommendedName>
</protein>
<keyword evidence="2" id="KW-0472">Membrane</keyword>
<keyword evidence="2" id="KW-0812">Transmembrane</keyword>
<evidence type="ECO:0000256" key="1">
    <source>
        <dbReference type="SAM" id="MobiDB-lite"/>
    </source>
</evidence>
<dbReference type="STRING" id="593907.Celgi_1230"/>
<keyword evidence="4" id="KW-1185">Reference proteome</keyword>
<proteinExistence type="predicted"/>
<sequence>MSDTTPPGGATPPPPPGYGPASYGSAPGQGVDVVEAFKWGWKKFTENVSPILLAILGYVVAIAVVVVIWYVILAAVFLKTSDDIVIHDDGTVSMGSGPNFLAVLFVGALTTLVAVLLVSIMQAGFVQGALRLARGEALTPDAFFKFKNLPGVVLTSLLVAILTAVGCALFYLPGIAAALFLQFTLYYAIDRGLGPVDAVKASFELVKNNLATAGLTFLGLIVANAVGSLACGIGALVALPVGLLAQAYVYRRLTHEPVAA</sequence>
<dbReference type="OrthoDB" id="4829830at2"/>
<dbReference type="Proteomes" id="UP000000485">
    <property type="component" value="Chromosome"/>
</dbReference>
<dbReference type="InterPro" id="IPR010380">
    <property type="entry name" value="DUF975"/>
</dbReference>